<sequence length="134" mass="14783">MDETPSPAPRDENGVLLCQHCQKKPVPPSLGTKPRIYCGRNCRQRAYEAKRTRSIVNVAVEVALGRQAKSRDRKAKSRDGLEQSHVTQSETTRDFAESPQVSAPEPAPPSDAPVAKQLYWGIGPNGMPMAMRDE</sequence>
<protein>
    <recommendedName>
        <fullName evidence="3">SpdA protein</fullName>
    </recommendedName>
</protein>
<dbReference type="EMBL" id="CP109537">
    <property type="protein sequence ID" value="WTZ00486.1"/>
    <property type="molecule type" value="Genomic_DNA"/>
</dbReference>
<evidence type="ECO:0000256" key="1">
    <source>
        <dbReference type="SAM" id="MobiDB-lite"/>
    </source>
</evidence>
<evidence type="ECO:0000313" key="2">
    <source>
        <dbReference type="EMBL" id="WTZ00486.1"/>
    </source>
</evidence>
<reference evidence="2" key="1">
    <citation type="submission" date="2022-10" db="EMBL/GenBank/DDBJ databases">
        <title>The complete genomes of actinobacterial strains from the NBC collection.</title>
        <authorList>
            <person name="Joergensen T.S."/>
            <person name="Alvarez Arevalo M."/>
            <person name="Sterndorff E.B."/>
            <person name="Faurdal D."/>
            <person name="Vuksanovic O."/>
            <person name="Mourched A.-S."/>
            <person name="Charusanti P."/>
            <person name="Shaw S."/>
            <person name="Blin K."/>
            <person name="Weber T."/>
        </authorList>
    </citation>
    <scope>NUCLEOTIDE SEQUENCE</scope>
    <source>
        <strain evidence="2">NBC_01401</strain>
    </source>
</reference>
<dbReference type="AlphaFoldDB" id="A0AAU3H7C1"/>
<gene>
    <name evidence="2" type="ORF">OG626_36935</name>
</gene>
<feature type="region of interest" description="Disordered" evidence="1">
    <location>
        <begin position="66"/>
        <end position="134"/>
    </location>
</feature>
<evidence type="ECO:0008006" key="3">
    <source>
        <dbReference type="Google" id="ProtNLM"/>
    </source>
</evidence>
<accession>A0AAU3H7C1</accession>
<organism evidence="2">
    <name type="scientific">Streptomyces sp. NBC_01401</name>
    <dbReference type="NCBI Taxonomy" id="2903854"/>
    <lineage>
        <taxon>Bacteria</taxon>
        <taxon>Bacillati</taxon>
        <taxon>Actinomycetota</taxon>
        <taxon>Actinomycetes</taxon>
        <taxon>Kitasatosporales</taxon>
        <taxon>Streptomycetaceae</taxon>
        <taxon>Streptomyces</taxon>
    </lineage>
</organism>
<name>A0AAU3H7C1_9ACTN</name>
<proteinExistence type="predicted"/>